<sequence length="98" mass="10961">MLDWGPGIRPTRPKPIWTSKPYTGGKRLRHVGCDVVMTWRTRHHLTWQLDGVAAAWNVTWLPRAKPNQTRSGLSRGLGRVESASTPIQGSGQLVDSFD</sequence>
<evidence type="ECO:0000313" key="2">
    <source>
        <dbReference type="EMBL" id="GAA0170617.1"/>
    </source>
</evidence>
<dbReference type="Proteomes" id="UP001454036">
    <property type="component" value="Unassembled WGS sequence"/>
</dbReference>
<feature type="region of interest" description="Disordered" evidence="1">
    <location>
        <begin position="1"/>
        <end position="21"/>
    </location>
</feature>
<feature type="region of interest" description="Disordered" evidence="1">
    <location>
        <begin position="65"/>
        <end position="98"/>
    </location>
</feature>
<protein>
    <submittedName>
        <fullName evidence="2">Uncharacterized protein</fullName>
    </submittedName>
</protein>
<comment type="caution">
    <text evidence="2">The sequence shown here is derived from an EMBL/GenBank/DDBJ whole genome shotgun (WGS) entry which is preliminary data.</text>
</comment>
<accession>A0AAV3R2G2</accession>
<reference evidence="2 3" key="1">
    <citation type="submission" date="2024-01" db="EMBL/GenBank/DDBJ databases">
        <title>The complete chloroplast genome sequence of Lithospermum erythrorhizon: insights into the phylogenetic relationship among Boraginaceae species and the maternal lineages of purple gromwells.</title>
        <authorList>
            <person name="Okada T."/>
            <person name="Watanabe K."/>
        </authorList>
    </citation>
    <scope>NUCLEOTIDE SEQUENCE [LARGE SCALE GENOMIC DNA]</scope>
</reference>
<evidence type="ECO:0000256" key="1">
    <source>
        <dbReference type="SAM" id="MobiDB-lite"/>
    </source>
</evidence>
<organism evidence="2 3">
    <name type="scientific">Lithospermum erythrorhizon</name>
    <name type="common">Purple gromwell</name>
    <name type="synonym">Lithospermum officinale var. erythrorhizon</name>
    <dbReference type="NCBI Taxonomy" id="34254"/>
    <lineage>
        <taxon>Eukaryota</taxon>
        <taxon>Viridiplantae</taxon>
        <taxon>Streptophyta</taxon>
        <taxon>Embryophyta</taxon>
        <taxon>Tracheophyta</taxon>
        <taxon>Spermatophyta</taxon>
        <taxon>Magnoliopsida</taxon>
        <taxon>eudicotyledons</taxon>
        <taxon>Gunneridae</taxon>
        <taxon>Pentapetalae</taxon>
        <taxon>asterids</taxon>
        <taxon>lamiids</taxon>
        <taxon>Boraginales</taxon>
        <taxon>Boraginaceae</taxon>
        <taxon>Boraginoideae</taxon>
        <taxon>Lithospermeae</taxon>
        <taxon>Lithospermum</taxon>
    </lineage>
</organism>
<name>A0AAV3R2G2_LITER</name>
<proteinExistence type="predicted"/>
<dbReference type="AlphaFoldDB" id="A0AAV3R2G2"/>
<dbReference type="EMBL" id="BAABME010007319">
    <property type="protein sequence ID" value="GAA0170617.1"/>
    <property type="molecule type" value="Genomic_DNA"/>
</dbReference>
<gene>
    <name evidence="2" type="ORF">LIER_24841</name>
</gene>
<keyword evidence="3" id="KW-1185">Reference proteome</keyword>
<evidence type="ECO:0000313" key="3">
    <source>
        <dbReference type="Proteomes" id="UP001454036"/>
    </source>
</evidence>
<feature type="compositionally biased region" description="Polar residues" evidence="1">
    <location>
        <begin position="82"/>
        <end position="98"/>
    </location>
</feature>